<comment type="caution">
    <text evidence="1">The sequence shown here is derived from an EMBL/GenBank/DDBJ whole genome shotgun (WGS) entry which is preliminary data.</text>
</comment>
<evidence type="ECO:0000313" key="1">
    <source>
        <dbReference type="EMBL" id="EJX07222.1"/>
    </source>
</evidence>
<protein>
    <submittedName>
        <fullName evidence="1">Uncharacterized protein</fullName>
    </submittedName>
</protein>
<proteinExistence type="predicted"/>
<sequence>MKHNLLLSVRSSHHLQYECDIPYFRLSQNIDQSWLIQSYSTSY</sequence>
<name>J9GI42_9ZZZZ</name>
<dbReference type="AlphaFoldDB" id="J9GI42"/>
<accession>J9GI42</accession>
<reference evidence="1" key="1">
    <citation type="journal article" date="2012" name="PLoS ONE">
        <title>Gene sets for utilization of primary and secondary nutrition supplies in the distal gut of endangered iberian lynx.</title>
        <authorList>
            <person name="Alcaide M."/>
            <person name="Messina E."/>
            <person name="Richter M."/>
            <person name="Bargiela R."/>
            <person name="Peplies J."/>
            <person name="Huws S.A."/>
            <person name="Newbold C.J."/>
            <person name="Golyshin P.N."/>
            <person name="Simon M.A."/>
            <person name="Lopez G."/>
            <person name="Yakimov M.M."/>
            <person name="Ferrer M."/>
        </authorList>
    </citation>
    <scope>NUCLEOTIDE SEQUENCE</scope>
</reference>
<dbReference type="EMBL" id="AMCI01000938">
    <property type="protein sequence ID" value="EJX07222.1"/>
    <property type="molecule type" value="Genomic_DNA"/>
</dbReference>
<gene>
    <name evidence="1" type="ORF">EVA_04667</name>
</gene>
<organism evidence="1">
    <name type="scientific">gut metagenome</name>
    <dbReference type="NCBI Taxonomy" id="749906"/>
    <lineage>
        <taxon>unclassified sequences</taxon>
        <taxon>metagenomes</taxon>
        <taxon>organismal metagenomes</taxon>
    </lineage>
</organism>